<evidence type="ECO:0000259" key="14">
    <source>
        <dbReference type="PROSITE" id="PS50894"/>
    </source>
</evidence>
<dbReference type="InterPro" id="IPR008207">
    <property type="entry name" value="Sig_transdc_His_kin_Hpt_dom"/>
</dbReference>
<feature type="domain" description="Response regulatory" evidence="13">
    <location>
        <begin position="176"/>
        <end position="293"/>
    </location>
</feature>
<dbReference type="Pfam" id="PF00072">
    <property type="entry name" value="Response_reg"/>
    <property type="match status" value="2"/>
</dbReference>
<keyword evidence="6" id="KW-0067">ATP-binding</keyword>
<evidence type="ECO:0000256" key="4">
    <source>
        <dbReference type="ARBA" id="ARBA00022692"/>
    </source>
</evidence>
<dbReference type="InterPro" id="IPR011006">
    <property type="entry name" value="CheY-like_superfamily"/>
</dbReference>
<evidence type="ECO:0000256" key="2">
    <source>
        <dbReference type="ARBA" id="ARBA00022475"/>
    </source>
</evidence>
<dbReference type="OrthoDB" id="9800897at2"/>
<proteinExistence type="predicted"/>
<feature type="domain" description="HPt" evidence="14">
    <location>
        <begin position="328"/>
        <end position="421"/>
    </location>
</feature>
<dbReference type="GO" id="GO:0000160">
    <property type="term" value="P:phosphorelay signal transduction system"/>
    <property type="evidence" value="ECO:0007669"/>
    <property type="project" value="UniProtKB-KW"/>
</dbReference>
<dbReference type="SUPFAM" id="SSF52172">
    <property type="entry name" value="CheY-like"/>
    <property type="match status" value="2"/>
</dbReference>
<protein>
    <submittedName>
        <fullName evidence="15">Response regulator</fullName>
    </submittedName>
</protein>
<dbReference type="CDD" id="cd17546">
    <property type="entry name" value="REC_hyHK_CKI1_RcsC-like"/>
    <property type="match status" value="1"/>
</dbReference>
<keyword evidence="9" id="KW-0472">Membrane</keyword>
<comment type="caution">
    <text evidence="15">The sequence shown here is derived from an EMBL/GenBank/DDBJ whole genome shotgun (WGS) entry which is preliminary data.</text>
</comment>
<feature type="modified residue" description="4-aspartylphosphate" evidence="11">
    <location>
        <position position="225"/>
    </location>
</feature>
<dbReference type="Pfam" id="PF01627">
    <property type="entry name" value="Hpt"/>
    <property type="match status" value="1"/>
</dbReference>
<dbReference type="AlphaFoldDB" id="A0A4V3IV51"/>
<dbReference type="PROSITE" id="PS50110">
    <property type="entry name" value="RESPONSE_REGULATORY"/>
    <property type="match status" value="2"/>
</dbReference>
<dbReference type="SUPFAM" id="SSF47226">
    <property type="entry name" value="Histidine-containing phosphotransfer domain, HPT domain"/>
    <property type="match status" value="1"/>
</dbReference>
<feature type="modified residue" description="Phosphohistidine" evidence="10">
    <location>
        <position position="367"/>
    </location>
</feature>
<evidence type="ECO:0000256" key="3">
    <source>
        <dbReference type="ARBA" id="ARBA00022553"/>
    </source>
</evidence>
<evidence type="ECO:0000256" key="1">
    <source>
        <dbReference type="ARBA" id="ARBA00004651"/>
    </source>
</evidence>
<keyword evidence="16" id="KW-1185">Reference proteome</keyword>
<sequence>MSPRSGAHCCRNRGARAIARILIVEDNRANMKLATLLLTHAGHTVLCAIDAETGLTLARDEQPDLILMDIQLPGMDGLAATALLKRDPATASVPVIALTAMAMKADQEKARVAGCDDYITKPLRYEALYDAIDRLLVGTRPPAGGQSERMHEPTSDVGDGAARLASSHPAARDTPRILVAEDNLTNQKLIVTQLASLGYAADVADDGRQALECWRSGTYALLISDVLMPEMDGYDLTAAIRAQERGLARIPIVALTANALAHEEARWRAVGADEYLSKPLQLASLKAILDKWLPAGRSGSGSSAGADHLTTVDRAVDVAVLARLVGSDPAVILDFLTDFRVSTAEIAGELRDACDDRRALTAGEQAHKLKSSARAVGALALGELCSEIETVAKSGNTDSLTALLPAFEHELRAVNAFLDSWPA</sequence>
<keyword evidence="8" id="KW-0902">Two-component regulatory system</keyword>
<dbReference type="GO" id="GO:0004673">
    <property type="term" value="F:protein histidine kinase activity"/>
    <property type="evidence" value="ECO:0007669"/>
    <property type="project" value="TreeGrafter"/>
</dbReference>
<evidence type="ECO:0000256" key="7">
    <source>
        <dbReference type="ARBA" id="ARBA00022989"/>
    </source>
</evidence>
<dbReference type="PANTHER" id="PTHR45339:SF1">
    <property type="entry name" value="HYBRID SIGNAL TRANSDUCTION HISTIDINE KINASE J"/>
    <property type="match status" value="1"/>
</dbReference>
<evidence type="ECO:0000256" key="11">
    <source>
        <dbReference type="PROSITE-ProRule" id="PRU00169"/>
    </source>
</evidence>
<evidence type="ECO:0000256" key="5">
    <source>
        <dbReference type="ARBA" id="ARBA00022741"/>
    </source>
</evidence>
<organism evidence="15 16">
    <name type="scientific">Cryobacterium fucosi</name>
    <dbReference type="NCBI Taxonomy" id="1259157"/>
    <lineage>
        <taxon>Bacteria</taxon>
        <taxon>Bacillati</taxon>
        <taxon>Actinomycetota</taxon>
        <taxon>Actinomycetes</taxon>
        <taxon>Micrococcales</taxon>
        <taxon>Microbacteriaceae</taxon>
        <taxon>Cryobacterium</taxon>
    </lineage>
</organism>
<dbReference type="PANTHER" id="PTHR45339">
    <property type="entry name" value="HYBRID SIGNAL TRANSDUCTION HISTIDINE KINASE J"/>
    <property type="match status" value="1"/>
</dbReference>
<keyword evidence="5" id="KW-0547">Nucleotide-binding</keyword>
<name>A0A4V3IV51_9MICO</name>
<dbReference type="GO" id="GO:0005524">
    <property type="term" value="F:ATP binding"/>
    <property type="evidence" value="ECO:0007669"/>
    <property type="project" value="UniProtKB-KW"/>
</dbReference>
<keyword evidence="7" id="KW-1133">Transmembrane helix</keyword>
<dbReference type="GO" id="GO:0071474">
    <property type="term" value="P:cellular hyperosmotic response"/>
    <property type="evidence" value="ECO:0007669"/>
    <property type="project" value="TreeGrafter"/>
</dbReference>
<evidence type="ECO:0000256" key="9">
    <source>
        <dbReference type="ARBA" id="ARBA00023136"/>
    </source>
</evidence>
<accession>A0A4V3IV51</accession>
<dbReference type="CDD" id="cd00088">
    <property type="entry name" value="HPT"/>
    <property type="match status" value="1"/>
</dbReference>
<dbReference type="CDD" id="cd17548">
    <property type="entry name" value="REC_DivK-like"/>
    <property type="match status" value="1"/>
</dbReference>
<dbReference type="SMART" id="SM00448">
    <property type="entry name" value="REC"/>
    <property type="match status" value="2"/>
</dbReference>
<dbReference type="PROSITE" id="PS50894">
    <property type="entry name" value="HPT"/>
    <property type="match status" value="1"/>
</dbReference>
<evidence type="ECO:0000259" key="13">
    <source>
        <dbReference type="PROSITE" id="PS50110"/>
    </source>
</evidence>
<feature type="modified residue" description="4-aspartylphosphate" evidence="11">
    <location>
        <position position="69"/>
    </location>
</feature>
<dbReference type="Gene3D" id="3.40.50.2300">
    <property type="match status" value="2"/>
</dbReference>
<dbReference type="InterPro" id="IPR036641">
    <property type="entry name" value="HPT_dom_sf"/>
</dbReference>
<dbReference type="GO" id="GO:0005886">
    <property type="term" value="C:plasma membrane"/>
    <property type="evidence" value="ECO:0007669"/>
    <property type="project" value="UniProtKB-SubCell"/>
</dbReference>
<dbReference type="Gene3D" id="1.20.120.160">
    <property type="entry name" value="HPT domain"/>
    <property type="match status" value="1"/>
</dbReference>
<evidence type="ECO:0000256" key="12">
    <source>
        <dbReference type="SAM" id="MobiDB-lite"/>
    </source>
</evidence>
<evidence type="ECO:0000256" key="8">
    <source>
        <dbReference type="ARBA" id="ARBA00023012"/>
    </source>
</evidence>
<dbReference type="Proteomes" id="UP000298313">
    <property type="component" value="Unassembled WGS sequence"/>
</dbReference>
<feature type="domain" description="Response regulatory" evidence="13">
    <location>
        <begin position="20"/>
        <end position="136"/>
    </location>
</feature>
<keyword evidence="2" id="KW-1003">Cell membrane</keyword>
<reference evidence="15 16" key="1">
    <citation type="submission" date="2019-03" db="EMBL/GenBank/DDBJ databases">
        <title>Genomics of glacier-inhabiting Cryobacterium strains.</title>
        <authorList>
            <person name="Liu Q."/>
            <person name="Xin Y.-H."/>
        </authorList>
    </citation>
    <scope>NUCLEOTIDE SEQUENCE [LARGE SCALE GENOMIC DNA]</scope>
    <source>
        <strain evidence="15 16">Hh4</strain>
    </source>
</reference>
<comment type="subcellular location">
    <subcellularLocation>
        <location evidence="1">Cell membrane</location>
        <topology evidence="1">Multi-pass membrane protein</topology>
    </subcellularLocation>
</comment>
<evidence type="ECO:0000256" key="6">
    <source>
        <dbReference type="ARBA" id="ARBA00022840"/>
    </source>
</evidence>
<dbReference type="EMBL" id="SOHH01000071">
    <property type="protein sequence ID" value="TFD76261.1"/>
    <property type="molecule type" value="Genomic_DNA"/>
</dbReference>
<evidence type="ECO:0000256" key="10">
    <source>
        <dbReference type="PROSITE-ProRule" id="PRU00110"/>
    </source>
</evidence>
<evidence type="ECO:0000313" key="15">
    <source>
        <dbReference type="EMBL" id="TFD76261.1"/>
    </source>
</evidence>
<feature type="region of interest" description="Disordered" evidence="12">
    <location>
        <begin position="140"/>
        <end position="162"/>
    </location>
</feature>
<keyword evidence="4" id="KW-0812">Transmembrane</keyword>
<evidence type="ECO:0000313" key="16">
    <source>
        <dbReference type="Proteomes" id="UP000298313"/>
    </source>
</evidence>
<dbReference type="InterPro" id="IPR001789">
    <property type="entry name" value="Sig_transdc_resp-reg_receiver"/>
</dbReference>
<keyword evidence="3 11" id="KW-0597">Phosphoprotein</keyword>
<gene>
    <name evidence="15" type="ORF">E3T48_10450</name>
</gene>